<dbReference type="PANTHER" id="PTHR43584">
    <property type="entry name" value="NUCLEOTIDYL TRANSFERASE"/>
    <property type="match status" value="1"/>
</dbReference>
<dbReference type="Pfam" id="PF25087">
    <property type="entry name" value="GMPPB_C"/>
    <property type="match status" value="1"/>
</dbReference>
<feature type="domain" description="Mannose-1-phosphate guanyltransferase C-terminal" evidence="3">
    <location>
        <begin position="71"/>
        <end position="189"/>
    </location>
</feature>
<dbReference type="Proteomes" id="UP000886889">
    <property type="component" value="Unassembled WGS sequence"/>
</dbReference>
<comment type="caution">
    <text evidence="4">The sequence shown here is derived from an EMBL/GenBank/DDBJ whole genome shotgun (WGS) entry which is preliminary data.</text>
</comment>
<protein>
    <submittedName>
        <fullName evidence="4">UDP-N-acetylglucosamine pyrophosphorylase</fullName>
    </submittedName>
</protein>
<dbReference type="InterPro" id="IPR050065">
    <property type="entry name" value="GlmU-like"/>
</dbReference>
<name>A0A9D1NZA8_9FIRM</name>
<proteinExistence type="predicted"/>
<dbReference type="GO" id="GO:0016746">
    <property type="term" value="F:acyltransferase activity"/>
    <property type="evidence" value="ECO:0007669"/>
    <property type="project" value="UniProtKB-KW"/>
</dbReference>
<organism evidence="4 5">
    <name type="scientific">Candidatus Merdiplasma excrementigallinarum</name>
    <dbReference type="NCBI Taxonomy" id="2840864"/>
    <lineage>
        <taxon>Bacteria</taxon>
        <taxon>Bacillati</taxon>
        <taxon>Bacillota</taxon>
        <taxon>Clostridia</taxon>
        <taxon>Lachnospirales</taxon>
        <taxon>Lachnospiraceae</taxon>
        <taxon>Lachnospiraceae incertae sedis</taxon>
        <taxon>Candidatus Merdiplasma</taxon>
    </lineage>
</organism>
<evidence type="ECO:0000256" key="2">
    <source>
        <dbReference type="ARBA" id="ARBA00023315"/>
    </source>
</evidence>
<dbReference type="AlphaFoldDB" id="A0A9D1NZA8"/>
<dbReference type="InterPro" id="IPR056729">
    <property type="entry name" value="GMPPB_C"/>
</dbReference>
<dbReference type="Gene3D" id="2.160.10.10">
    <property type="entry name" value="Hexapeptide repeat proteins"/>
    <property type="match status" value="1"/>
</dbReference>
<gene>
    <name evidence="4" type="ORF">IAC80_06535</name>
</gene>
<evidence type="ECO:0000313" key="5">
    <source>
        <dbReference type="Proteomes" id="UP000886889"/>
    </source>
</evidence>
<evidence type="ECO:0000313" key="4">
    <source>
        <dbReference type="EMBL" id="HIV23579.1"/>
    </source>
</evidence>
<dbReference type="GO" id="GO:0016779">
    <property type="term" value="F:nucleotidyltransferase activity"/>
    <property type="evidence" value="ECO:0007669"/>
    <property type="project" value="UniProtKB-ARBA"/>
</dbReference>
<dbReference type="InterPro" id="IPR011004">
    <property type="entry name" value="Trimer_LpxA-like_sf"/>
</dbReference>
<reference evidence="4" key="2">
    <citation type="journal article" date="2021" name="PeerJ">
        <title>Extensive microbial diversity within the chicken gut microbiome revealed by metagenomics and culture.</title>
        <authorList>
            <person name="Gilroy R."/>
            <person name="Ravi A."/>
            <person name="Getino M."/>
            <person name="Pursley I."/>
            <person name="Horton D.L."/>
            <person name="Alikhan N.F."/>
            <person name="Baker D."/>
            <person name="Gharbi K."/>
            <person name="Hall N."/>
            <person name="Watson M."/>
            <person name="Adriaenssens E.M."/>
            <person name="Foster-Nyarko E."/>
            <person name="Jarju S."/>
            <person name="Secka A."/>
            <person name="Antonio M."/>
            <person name="Oren A."/>
            <person name="Chaudhuri R.R."/>
            <person name="La Ragione R."/>
            <person name="Hildebrand F."/>
            <person name="Pallen M.J."/>
        </authorList>
    </citation>
    <scope>NUCLEOTIDE SEQUENCE</scope>
    <source>
        <strain evidence="4">ChiBcec6-7307</strain>
    </source>
</reference>
<keyword evidence="2" id="KW-0012">Acyltransferase</keyword>
<sequence length="221" mass="23979">METCRIENLYNLNETIAKDLFEGAVYPWELLPKIGAFILELGASLDPAEYEKRGEDVWVAKSASVAPTAYIHGPAIIGKEAEVRHCAFIRGNAIVGEGAVVGNSTELKNVILFNKVQVPHYNYVGDSILGYKAHMGAGSITSNVKSDKTLVIVKDGERRYETGLKKFGAMLGDQVEVGCGSVLNPGTVVGPCTNIYPLSSVREVVPARSIYKKRGEVAEKY</sequence>
<evidence type="ECO:0000256" key="1">
    <source>
        <dbReference type="ARBA" id="ARBA00022679"/>
    </source>
</evidence>
<evidence type="ECO:0000259" key="3">
    <source>
        <dbReference type="Pfam" id="PF25087"/>
    </source>
</evidence>
<keyword evidence="1" id="KW-0808">Transferase</keyword>
<accession>A0A9D1NZA8</accession>
<dbReference type="EMBL" id="DVOS01000056">
    <property type="protein sequence ID" value="HIV23579.1"/>
    <property type="molecule type" value="Genomic_DNA"/>
</dbReference>
<dbReference type="SUPFAM" id="SSF51161">
    <property type="entry name" value="Trimeric LpxA-like enzymes"/>
    <property type="match status" value="1"/>
</dbReference>
<reference evidence="4" key="1">
    <citation type="submission" date="2020-10" db="EMBL/GenBank/DDBJ databases">
        <authorList>
            <person name="Gilroy R."/>
        </authorList>
    </citation>
    <scope>NUCLEOTIDE SEQUENCE</scope>
    <source>
        <strain evidence="4">ChiBcec6-7307</strain>
    </source>
</reference>
<dbReference type="PANTHER" id="PTHR43584:SF8">
    <property type="entry name" value="N-ACETYLMURAMATE ALPHA-1-PHOSPHATE URIDYLYLTRANSFERASE"/>
    <property type="match status" value="1"/>
</dbReference>